<proteinExistence type="predicted"/>
<reference evidence="1" key="1">
    <citation type="submission" date="2022-12" db="EMBL/GenBank/DDBJ databases">
        <title>Genome assemblies of Blomia tropicalis.</title>
        <authorList>
            <person name="Cui Y."/>
        </authorList>
    </citation>
    <scope>NUCLEOTIDE SEQUENCE</scope>
    <source>
        <tissue evidence="1">Adult mites</tissue>
    </source>
</reference>
<dbReference type="OMA" id="VLYCQCS"/>
<keyword evidence="2" id="KW-1185">Reference proteome</keyword>
<dbReference type="Proteomes" id="UP001142055">
    <property type="component" value="Chromosome 2"/>
</dbReference>
<name>A0A9Q0M8L8_BLOTA</name>
<evidence type="ECO:0000313" key="1">
    <source>
        <dbReference type="EMBL" id="KAJ6221356.1"/>
    </source>
</evidence>
<organism evidence="1 2">
    <name type="scientific">Blomia tropicalis</name>
    <name type="common">Mite</name>
    <dbReference type="NCBI Taxonomy" id="40697"/>
    <lineage>
        <taxon>Eukaryota</taxon>
        <taxon>Metazoa</taxon>
        <taxon>Ecdysozoa</taxon>
        <taxon>Arthropoda</taxon>
        <taxon>Chelicerata</taxon>
        <taxon>Arachnida</taxon>
        <taxon>Acari</taxon>
        <taxon>Acariformes</taxon>
        <taxon>Sarcoptiformes</taxon>
        <taxon>Astigmata</taxon>
        <taxon>Glycyphagoidea</taxon>
        <taxon>Echimyopodidae</taxon>
        <taxon>Blomia</taxon>
    </lineage>
</organism>
<evidence type="ECO:0000313" key="2">
    <source>
        <dbReference type="Proteomes" id="UP001142055"/>
    </source>
</evidence>
<gene>
    <name evidence="1" type="ORF">RDWZM_007168</name>
</gene>
<protein>
    <submittedName>
        <fullName evidence="1">Uncharacterized protein</fullName>
    </submittedName>
</protein>
<dbReference type="AlphaFoldDB" id="A0A9Q0M8L8"/>
<comment type="caution">
    <text evidence="1">The sequence shown here is derived from an EMBL/GenBank/DDBJ whole genome shotgun (WGS) entry which is preliminary data.</text>
</comment>
<sequence length="109" mass="12305">MLVSTTIGVPPEPCIISHHCNSYCRSFGYERGLCRTRIHYGTIAPVKRTCLCTECSEQHCRVYCLKIGRKSSGCSCFSFSQRTPPLMNRNELNIANDCNNDVLYCQCSI</sequence>
<dbReference type="EMBL" id="JAPWDV010000002">
    <property type="protein sequence ID" value="KAJ6221356.1"/>
    <property type="molecule type" value="Genomic_DNA"/>
</dbReference>
<accession>A0A9Q0M8L8</accession>